<protein>
    <recommendedName>
        <fullName evidence="4">Small EDRK-rich factor-like N-terminal domain-containing protein</fullName>
    </recommendedName>
</protein>
<gene>
    <name evidence="2" type="ORF">NON19_28815</name>
</gene>
<evidence type="ECO:0008006" key="4">
    <source>
        <dbReference type="Google" id="ProtNLM"/>
    </source>
</evidence>
<dbReference type="Proteomes" id="UP001206206">
    <property type="component" value="Unassembled WGS sequence"/>
</dbReference>
<sequence>MARNVKSRDNKKQARHQPGNAAEQGAQRAKEASMAAHQEPLANVTEHKGRQKRFGHN</sequence>
<evidence type="ECO:0000313" key="2">
    <source>
        <dbReference type="EMBL" id="MCQ4045934.1"/>
    </source>
</evidence>
<accession>A0ABT1PKP1</accession>
<dbReference type="RefSeq" id="WP_255932091.1">
    <property type="nucleotide sequence ID" value="NZ_JANFNH010000052.1"/>
</dbReference>
<keyword evidence="3" id="KW-1185">Reference proteome</keyword>
<proteinExistence type="predicted"/>
<feature type="region of interest" description="Disordered" evidence="1">
    <location>
        <begin position="1"/>
        <end position="57"/>
    </location>
</feature>
<feature type="compositionally biased region" description="Basic and acidic residues" evidence="1">
    <location>
        <begin position="1"/>
        <end position="12"/>
    </location>
</feature>
<name>A0ABT1PKP1_9ACTN</name>
<dbReference type="EMBL" id="JANFNH010000052">
    <property type="protein sequence ID" value="MCQ4045934.1"/>
    <property type="molecule type" value="Genomic_DNA"/>
</dbReference>
<reference evidence="2 3" key="1">
    <citation type="submission" date="2022-06" db="EMBL/GenBank/DDBJ databases">
        <title>Draft genome sequence of type strain Streptomyces rubrisoli DSM 42083.</title>
        <authorList>
            <person name="Duangmal K."/>
            <person name="Klaysubun C."/>
        </authorList>
    </citation>
    <scope>NUCLEOTIDE SEQUENCE [LARGE SCALE GENOMIC DNA]</scope>
    <source>
        <strain evidence="2 3">DSM 42083</strain>
    </source>
</reference>
<evidence type="ECO:0000256" key="1">
    <source>
        <dbReference type="SAM" id="MobiDB-lite"/>
    </source>
</evidence>
<evidence type="ECO:0000313" key="3">
    <source>
        <dbReference type="Proteomes" id="UP001206206"/>
    </source>
</evidence>
<organism evidence="2 3">
    <name type="scientific">Streptantibioticus rubrisoli</name>
    <dbReference type="NCBI Taxonomy" id="1387313"/>
    <lineage>
        <taxon>Bacteria</taxon>
        <taxon>Bacillati</taxon>
        <taxon>Actinomycetota</taxon>
        <taxon>Actinomycetes</taxon>
        <taxon>Kitasatosporales</taxon>
        <taxon>Streptomycetaceae</taxon>
        <taxon>Streptantibioticus</taxon>
    </lineage>
</organism>
<comment type="caution">
    <text evidence="2">The sequence shown here is derived from an EMBL/GenBank/DDBJ whole genome shotgun (WGS) entry which is preliminary data.</text>
</comment>